<accession>A0A375JEL2</accession>
<sequence length="37" mass="4277">MARKKINSELWKAVQPLLPTVERSPKGGRPEWMTGQR</sequence>
<evidence type="ECO:0000313" key="2">
    <source>
        <dbReference type="Proteomes" id="UP000256805"/>
    </source>
</evidence>
<proteinExistence type="predicted"/>
<name>A0A375JEL2_9BURK</name>
<dbReference type="AlphaFoldDB" id="A0A375JEL2"/>
<reference evidence="1 2" key="1">
    <citation type="submission" date="2018-01" db="EMBL/GenBank/DDBJ databases">
        <authorList>
            <person name="Gaut B.S."/>
            <person name="Morton B.R."/>
            <person name="Clegg M.T."/>
            <person name="Duvall M.R."/>
        </authorList>
    </citation>
    <scope>NUCLEOTIDE SEQUENCE [LARGE SCALE GENOMIC DNA]</scope>
    <source>
        <strain evidence="1">Cupriavidus taiwanensis cmp 52</strain>
    </source>
</reference>
<dbReference type="Proteomes" id="UP000256805">
    <property type="component" value="Unassembled WGS sequence"/>
</dbReference>
<organism evidence="1 2">
    <name type="scientific">Cupriavidus taiwanensis</name>
    <dbReference type="NCBI Taxonomy" id="164546"/>
    <lineage>
        <taxon>Bacteria</taxon>
        <taxon>Pseudomonadati</taxon>
        <taxon>Pseudomonadota</taxon>
        <taxon>Betaproteobacteria</taxon>
        <taxon>Burkholderiales</taxon>
        <taxon>Burkholderiaceae</taxon>
        <taxon>Cupriavidus</taxon>
    </lineage>
</organism>
<protein>
    <submittedName>
        <fullName evidence="1">Transposase</fullName>
    </submittedName>
</protein>
<dbReference type="EMBL" id="OVTA01000080">
    <property type="protein sequence ID" value="SPS02570.1"/>
    <property type="molecule type" value="Genomic_DNA"/>
</dbReference>
<evidence type="ECO:0000313" key="1">
    <source>
        <dbReference type="EMBL" id="SPS02570.1"/>
    </source>
</evidence>
<gene>
    <name evidence="1" type="ORF">CBM2634_U170011</name>
</gene>